<feature type="compositionally biased region" description="Basic residues" evidence="2">
    <location>
        <begin position="104"/>
        <end position="143"/>
    </location>
</feature>
<sequence length="911" mass="97162">MDSFLSSLSTLQQKKPKTTKTNALDVFGTEPAAPKTKTTIAPDDYAPPKTSAPIFGAWPILPGAPTIPTCARAPPKRPREERPPRPPRADHYGGGRGRGAGGKGRGRGGKGSKGKGRGKGRGRGGKGGRGRGGRGKGKGRRRDGPRAGAAVCAALDLEATDAPRVEALVKAFADAHKEKVQEHLAVARAQKQLDRRARHDPKFLEQLLLGALKREASMAAAVGRAEAIFRAPPAEDGERHTTLCAGVAQVLGSVARGWRAAEAEDERQRAAVEKQARPAPAADSDSEDDDDEDEAGAVVASHPLLGVAPPARKRRRAAAAPAGGVPRDVAVAAAAAGLESASSSSDSDSSSDDSDSDDDDDGAPNVPADLLAAAAAAGATSATPEPHVIFYNKLGKCGSTTMDNTAQRYARETPKRAFLGLAPSQWKDNLKRNPAARAKMLRDLGGAYGDLGDHAKARDVLERALAIDERAYGRDHPEVAKTLTNLGGAYGDLGDHAKSRDMLERALAIDKRAYGRDHPNVARTLNNLGNAYGDLGDQAKKRDMLERALAIDERAYGRDHTAVATTLGNLGNAYGDLGDHAKSRDMLERALAIDKRAYGRDHPNVARTLNNLGNAYGDLGDHAKSRDMLERALAIDERAYGRDHPNVARTLNNLGNAYGNLGDPAKKRDMLERALAIKEREYVRQKAAGGASVFVTGHVYFDPEFEGFGTSFGRFQLLRSCAPRSYSKLVYTHKDLDAGCLRNVSCARGAYGGMLRSMKNTALKFLGGSENATIEASIDHLRDYAVWGFIDRFGDTLDLLACAFPSFFSPVLHEPRQRPPHRNACTGINCAPDPAVLDYIDAELCDAENEVLAVARALFDAISRRVAAGEKCCRPPRNASARELAEEPAGLAAPRGRRRPLPGDGASFKPP</sequence>
<dbReference type="Gene3D" id="1.25.40.10">
    <property type="entry name" value="Tetratricopeptide repeat domain"/>
    <property type="match status" value="4"/>
</dbReference>
<feature type="repeat" description="TPR" evidence="1">
    <location>
        <begin position="522"/>
        <end position="555"/>
    </location>
</feature>
<evidence type="ECO:0000256" key="2">
    <source>
        <dbReference type="SAM" id="MobiDB-lite"/>
    </source>
</evidence>
<feature type="compositionally biased region" description="Low complexity" evidence="2">
    <location>
        <begin position="336"/>
        <end position="348"/>
    </location>
</feature>
<feature type="compositionally biased region" description="Gly residues" evidence="2">
    <location>
        <begin position="94"/>
        <end position="103"/>
    </location>
</feature>
<dbReference type="AlphaFoldDB" id="A0A8J2T0T3"/>
<dbReference type="EMBL" id="CAKKNE010000006">
    <property type="protein sequence ID" value="CAH0380029.1"/>
    <property type="molecule type" value="Genomic_DNA"/>
</dbReference>
<dbReference type="PANTHER" id="PTHR19959">
    <property type="entry name" value="KINESIN LIGHT CHAIN"/>
    <property type="match status" value="1"/>
</dbReference>
<keyword evidence="1" id="KW-0802">TPR repeat</keyword>
<feature type="compositionally biased region" description="Acidic residues" evidence="2">
    <location>
        <begin position="284"/>
        <end position="295"/>
    </location>
</feature>
<feature type="compositionally biased region" description="Low complexity" evidence="2">
    <location>
        <begin position="296"/>
        <end position="310"/>
    </location>
</feature>
<name>A0A8J2T0T3_9STRA</name>
<accession>A0A8J2T0T3</accession>
<gene>
    <name evidence="3" type="ORF">PECAL_6P16660</name>
</gene>
<dbReference type="SMART" id="SM00028">
    <property type="entry name" value="TPR"/>
    <property type="match status" value="6"/>
</dbReference>
<feature type="region of interest" description="Disordered" evidence="2">
    <location>
        <begin position="1"/>
        <end position="148"/>
    </location>
</feature>
<comment type="caution">
    <text evidence="3">The sequence shown here is derived from an EMBL/GenBank/DDBJ whole genome shotgun (WGS) entry which is preliminary data.</text>
</comment>
<keyword evidence="4" id="KW-1185">Reference proteome</keyword>
<protein>
    <submittedName>
        <fullName evidence="3">Uncharacterized protein</fullName>
    </submittedName>
</protein>
<feature type="region of interest" description="Disordered" evidence="2">
    <location>
        <begin position="336"/>
        <end position="366"/>
    </location>
</feature>
<dbReference type="PROSITE" id="PS50005">
    <property type="entry name" value="TPR"/>
    <property type="match status" value="5"/>
</dbReference>
<feature type="compositionally biased region" description="Basic and acidic residues" evidence="2">
    <location>
        <begin position="262"/>
        <end position="276"/>
    </location>
</feature>
<feature type="compositionally biased region" description="Low complexity" evidence="2">
    <location>
        <begin position="902"/>
        <end position="911"/>
    </location>
</feature>
<evidence type="ECO:0000313" key="3">
    <source>
        <dbReference type="EMBL" id="CAH0380029.1"/>
    </source>
</evidence>
<feature type="compositionally biased region" description="Acidic residues" evidence="2">
    <location>
        <begin position="349"/>
        <end position="362"/>
    </location>
</feature>
<dbReference type="SUPFAM" id="SSF48452">
    <property type="entry name" value="TPR-like"/>
    <property type="match status" value="2"/>
</dbReference>
<reference evidence="3" key="1">
    <citation type="submission" date="2021-11" db="EMBL/GenBank/DDBJ databases">
        <authorList>
            <consortium name="Genoscope - CEA"/>
            <person name="William W."/>
        </authorList>
    </citation>
    <scope>NUCLEOTIDE SEQUENCE</scope>
</reference>
<proteinExistence type="predicted"/>
<dbReference type="InterPro" id="IPR011990">
    <property type="entry name" value="TPR-like_helical_dom_sf"/>
</dbReference>
<dbReference type="OrthoDB" id="9991317at2759"/>
<feature type="repeat" description="TPR" evidence="1">
    <location>
        <begin position="438"/>
        <end position="471"/>
    </location>
</feature>
<organism evidence="3 4">
    <name type="scientific">Pelagomonas calceolata</name>
    <dbReference type="NCBI Taxonomy" id="35677"/>
    <lineage>
        <taxon>Eukaryota</taxon>
        <taxon>Sar</taxon>
        <taxon>Stramenopiles</taxon>
        <taxon>Ochrophyta</taxon>
        <taxon>Pelagophyceae</taxon>
        <taxon>Pelagomonadales</taxon>
        <taxon>Pelagomonadaceae</taxon>
        <taxon>Pelagomonas</taxon>
    </lineage>
</organism>
<evidence type="ECO:0000256" key="1">
    <source>
        <dbReference type="PROSITE-ProRule" id="PRU00339"/>
    </source>
</evidence>
<dbReference type="InterPro" id="IPR019734">
    <property type="entry name" value="TPR_rpt"/>
</dbReference>
<dbReference type="PRINTS" id="PR00381">
    <property type="entry name" value="KINESINLIGHT"/>
</dbReference>
<feature type="region of interest" description="Disordered" evidence="2">
    <location>
        <begin position="262"/>
        <end position="324"/>
    </location>
</feature>
<evidence type="ECO:0000313" key="4">
    <source>
        <dbReference type="Proteomes" id="UP000789595"/>
    </source>
</evidence>
<feature type="region of interest" description="Disordered" evidence="2">
    <location>
        <begin position="874"/>
        <end position="911"/>
    </location>
</feature>
<dbReference type="PANTHER" id="PTHR19959:SF119">
    <property type="entry name" value="FUNGAL LIPASE-LIKE DOMAIN-CONTAINING PROTEIN"/>
    <property type="match status" value="1"/>
</dbReference>
<dbReference type="Pfam" id="PF13374">
    <property type="entry name" value="TPR_10"/>
    <property type="match status" value="2"/>
</dbReference>
<feature type="repeat" description="TPR" evidence="1">
    <location>
        <begin position="564"/>
        <end position="597"/>
    </location>
</feature>
<feature type="repeat" description="TPR" evidence="1">
    <location>
        <begin position="480"/>
        <end position="513"/>
    </location>
</feature>
<dbReference type="Proteomes" id="UP000789595">
    <property type="component" value="Unassembled WGS sequence"/>
</dbReference>
<feature type="repeat" description="TPR" evidence="1">
    <location>
        <begin position="606"/>
        <end position="639"/>
    </location>
</feature>
<feature type="compositionally biased region" description="Basic and acidic residues" evidence="2">
    <location>
        <begin position="77"/>
        <end position="93"/>
    </location>
</feature>
<dbReference type="Pfam" id="PF13424">
    <property type="entry name" value="TPR_12"/>
    <property type="match status" value="2"/>
</dbReference>